<dbReference type="InterPro" id="IPR052155">
    <property type="entry name" value="Biofilm_reg_signaling"/>
</dbReference>
<feature type="region of interest" description="Disordered" evidence="1">
    <location>
        <begin position="553"/>
        <end position="578"/>
    </location>
</feature>
<evidence type="ECO:0000259" key="2">
    <source>
        <dbReference type="PROSITE" id="PS50112"/>
    </source>
</evidence>
<dbReference type="Pfam" id="PF13426">
    <property type="entry name" value="PAS_9"/>
    <property type="match status" value="1"/>
</dbReference>
<feature type="domain" description="PAS" evidence="2">
    <location>
        <begin position="132"/>
        <end position="205"/>
    </location>
</feature>
<dbReference type="SMART" id="SM00091">
    <property type="entry name" value="PAS"/>
    <property type="match status" value="3"/>
</dbReference>
<dbReference type="RefSeq" id="WP_114403750.1">
    <property type="nucleotide sequence ID" value="NZ_QPGB01000016.1"/>
</dbReference>
<dbReference type="PROSITE" id="PS50113">
    <property type="entry name" value="PAC"/>
    <property type="match status" value="2"/>
</dbReference>
<dbReference type="InterPro" id="IPR013655">
    <property type="entry name" value="PAS_fold_3"/>
</dbReference>
<feature type="domain" description="PAS" evidence="2">
    <location>
        <begin position="27"/>
        <end position="57"/>
    </location>
</feature>
<feature type="compositionally biased region" description="Polar residues" evidence="1">
    <location>
        <begin position="554"/>
        <end position="578"/>
    </location>
</feature>
<reference evidence="5 6" key="1">
    <citation type="journal article" date="2018" name="Int. J. Syst. Evol. Microbiol.">
        <title>Parvibium lacunae gen. nov., sp. nov., a new member of the family Alcaligenaceae isolated from a freshwater pond.</title>
        <authorList>
            <person name="Chen W.M."/>
            <person name="Xie P.B."/>
            <person name="Hsu M.Y."/>
            <person name="Sheu S.Y."/>
        </authorList>
    </citation>
    <scope>NUCLEOTIDE SEQUENCE [LARGE SCALE GENOMIC DNA]</scope>
    <source>
        <strain evidence="5 6">KMB9</strain>
    </source>
</reference>
<name>A0A368KY40_9BURK</name>
<dbReference type="NCBIfam" id="TIGR00229">
    <property type="entry name" value="sensory_box"/>
    <property type="match status" value="3"/>
</dbReference>
<organism evidence="5 6">
    <name type="scientific">Parvibium lacunae</name>
    <dbReference type="NCBI Taxonomy" id="1888893"/>
    <lineage>
        <taxon>Bacteria</taxon>
        <taxon>Pseudomonadati</taxon>
        <taxon>Pseudomonadota</taxon>
        <taxon>Betaproteobacteria</taxon>
        <taxon>Burkholderiales</taxon>
        <taxon>Alcaligenaceae</taxon>
        <taxon>Parvibium</taxon>
    </lineage>
</organism>
<dbReference type="GO" id="GO:0016020">
    <property type="term" value="C:membrane"/>
    <property type="evidence" value="ECO:0007669"/>
    <property type="project" value="InterPro"/>
</dbReference>
<dbReference type="InterPro" id="IPR035965">
    <property type="entry name" value="PAS-like_dom_sf"/>
</dbReference>
<dbReference type="Pfam" id="PF00989">
    <property type="entry name" value="PAS"/>
    <property type="match status" value="1"/>
</dbReference>
<comment type="caution">
    <text evidence="5">The sequence shown here is derived from an EMBL/GenBank/DDBJ whole genome shotgun (WGS) entry which is preliminary data.</text>
</comment>
<dbReference type="OrthoDB" id="9806477at2"/>
<dbReference type="SMART" id="SM00086">
    <property type="entry name" value="PAC"/>
    <property type="match status" value="3"/>
</dbReference>
<dbReference type="SUPFAM" id="SSF55785">
    <property type="entry name" value="PYP-like sensor domain (PAS domain)"/>
    <property type="match status" value="3"/>
</dbReference>
<dbReference type="Pfam" id="PF08447">
    <property type="entry name" value="PAS_3"/>
    <property type="match status" value="1"/>
</dbReference>
<accession>A0A368KY40</accession>
<evidence type="ECO:0000313" key="6">
    <source>
        <dbReference type="Proteomes" id="UP000252357"/>
    </source>
</evidence>
<proteinExistence type="predicted"/>
<sequence>MFRLLKTLLNIQSVQGQLQAIDRSQAVIEFDLKGNILTANSNFLKVLGYQLHEIKGQHHRIFVSERIRNSPEYQRFWATLSSGEYFEGQFERIAKDGSTRWIQATYNPIKNIFGRPYKVVKYALDVTQSSEGREQINQTLEQALDAVVTIDENNNVIFYNPAAERFWGYTRDEVIGKNVKMLVPRMHQAGHDQYVNSNRQTGQNKIVGTSREVPVECKDGSLKWGNLSLSKVRLGSKTLYTAFVRDVTEEVARREKMKTLSLVADNTDNSVVITGPEGLIEYVNPGFERMTGYTFQDVAGKKPGSFLQGKGTDQGTVQRIRERLAAQQPFYDEILNYHRDGTPYWISLAINPVFNSAGKLEKFISIQANITATKQNAVEFNLRLGAIDKNSLVFDFDRQGQLTYFNQNAQQAYARAHVEKPTLLKVLTNDQVQSLMSGESIAGEFNFGTEQKAIWAIGSFNGIPDINGQIIKTVFYGADNTIKRDALNKLIASLRDFAEGDLRNTIQGEFDEEFNGLRDTYNASLAQMTTVIAQVREATDAINTAAREIAMGNTDLSQRTEQQASSLEETASSMEELT</sequence>
<dbReference type="CDD" id="cd00130">
    <property type="entry name" value="PAS"/>
    <property type="match status" value="3"/>
</dbReference>
<dbReference type="Gene3D" id="3.30.450.20">
    <property type="entry name" value="PAS domain"/>
    <property type="match status" value="3"/>
</dbReference>
<feature type="non-terminal residue" evidence="5">
    <location>
        <position position="578"/>
    </location>
</feature>
<evidence type="ECO:0000259" key="3">
    <source>
        <dbReference type="PROSITE" id="PS50113"/>
    </source>
</evidence>
<dbReference type="Gene3D" id="1.10.287.950">
    <property type="entry name" value="Methyl-accepting chemotaxis protein"/>
    <property type="match status" value="1"/>
</dbReference>
<protein>
    <submittedName>
        <fullName evidence="5">PAS domain S-box protein</fullName>
    </submittedName>
</protein>
<evidence type="ECO:0000259" key="4">
    <source>
        <dbReference type="PROSITE" id="PS50885"/>
    </source>
</evidence>
<feature type="domain" description="HAMP" evidence="4">
    <location>
        <begin position="486"/>
        <end position="533"/>
    </location>
</feature>
<dbReference type="GO" id="GO:0007165">
    <property type="term" value="P:signal transduction"/>
    <property type="evidence" value="ECO:0007669"/>
    <property type="project" value="InterPro"/>
</dbReference>
<dbReference type="PROSITE" id="PS50885">
    <property type="entry name" value="HAMP"/>
    <property type="match status" value="1"/>
</dbReference>
<dbReference type="EMBL" id="QPGB01000016">
    <property type="protein sequence ID" value="RCS56426.1"/>
    <property type="molecule type" value="Genomic_DNA"/>
</dbReference>
<dbReference type="InterPro" id="IPR000014">
    <property type="entry name" value="PAS"/>
</dbReference>
<dbReference type="InterPro" id="IPR013767">
    <property type="entry name" value="PAS_fold"/>
</dbReference>
<dbReference type="PANTHER" id="PTHR44757">
    <property type="entry name" value="DIGUANYLATE CYCLASE DGCP"/>
    <property type="match status" value="1"/>
</dbReference>
<dbReference type="PANTHER" id="PTHR44757:SF2">
    <property type="entry name" value="BIOFILM ARCHITECTURE MAINTENANCE PROTEIN MBAA"/>
    <property type="match status" value="1"/>
</dbReference>
<keyword evidence="6" id="KW-1185">Reference proteome</keyword>
<evidence type="ECO:0000256" key="1">
    <source>
        <dbReference type="SAM" id="MobiDB-lite"/>
    </source>
</evidence>
<dbReference type="InterPro" id="IPR003660">
    <property type="entry name" value="HAMP_dom"/>
</dbReference>
<gene>
    <name evidence="5" type="ORF">DU000_12525</name>
</gene>
<dbReference type="AlphaFoldDB" id="A0A368KY40"/>
<feature type="domain" description="PAC" evidence="3">
    <location>
        <begin position="84"/>
        <end position="138"/>
    </location>
</feature>
<dbReference type="InterPro" id="IPR000700">
    <property type="entry name" value="PAS-assoc_C"/>
</dbReference>
<dbReference type="InterPro" id="IPR001610">
    <property type="entry name" value="PAC"/>
</dbReference>
<dbReference type="PROSITE" id="PS50112">
    <property type="entry name" value="PAS"/>
    <property type="match status" value="3"/>
</dbReference>
<dbReference type="GO" id="GO:0006355">
    <property type="term" value="P:regulation of DNA-templated transcription"/>
    <property type="evidence" value="ECO:0007669"/>
    <property type="project" value="InterPro"/>
</dbReference>
<dbReference type="Proteomes" id="UP000252357">
    <property type="component" value="Unassembled WGS sequence"/>
</dbReference>
<feature type="domain" description="PAC" evidence="3">
    <location>
        <begin position="328"/>
        <end position="382"/>
    </location>
</feature>
<feature type="domain" description="PAS" evidence="2">
    <location>
        <begin position="256"/>
        <end position="301"/>
    </location>
</feature>
<evidence type="ECO:0000313" key="5">
    <source>
        <dbReference type="EMBL" id="RCS56426.1"/>
    </source>
</evidence>